<organism evidence="1 2">
    <name type="scientific">Thioclava electrotropha</name>
    <dbReference type="NCBI Taxonomy" id="1549850"/>
    <lineage>
        <taxon>Bacteria</taxon>
        <taxon>Pseudomonadati</taxon>
        <taxon>Pseudomonadota</taxon>
        <taxon>Alphaproteobacteria</taxon>
        <taxon>Rhodobacterales</taxon>
        <taxon>Paracoccaceae</taxon>
        <taxon>Thioclava</taxon>
    </lineage>
</organism>
<dbReference type="RefSeq" id="WP_083079101.1">
    <property type="nucleotide sequence ID" value="NZ_CP053562.1"/>
</dbReference>
<sequence>MSIRMVVADWIASGLIEELEAEADFAWEALSNDTMAKQAADYRVALEAIIAEPHRAREIAGEAIGPKCSD</sequence>
<reference evidence="1 2" key="1">
    <citation type="submission" date="2020-05" db="EMBL/GenBank/DDBJ databases">
        <title>Thioclava electrotropha strain Elox9 finished genome.</title>
        <authorList>
            <person name="Rowe A.R."/>
            <person name="Wilbanks E.G."/>
        </authorList>
    </citation>
    <scope>NUCLEOTIDE SEQUENCE [LARGE SCALE GENOMIC DNA]</scope>
    <source>
        <strain evidence="1 2">Elox9</strain>
    </source>
</reference>
<evidence type="ECO:0000313" key="2">
    <source>
        <dbReference type="Proteomes" id="UP000192422"/>
    </source>
</evidence>
<dbReference type="EMBL" id="CP053562">
    <property type="protein sequence ID" value="QPZ89705.1"/>
    <property type="molecule type" value="Genomic_DNA"/>
</dbReference>
<gene>
    <name evidence="1" type="ORF">AKL02_001590</name>
</gene>
<name>A0ABX6YPI1_9RHOB</name>
<accession>A0ABX6YPI1</accession>
<dbReference type="Proteomes" id="UP000192422">
    <property type="component" value="Chromosome"/>
</dbReference>
<keyword evidence="2" id="KW-1185">Reference proteome</keyword>
<proteinExistence type="predicted"/>
<evidence type="ECO:0000313" key="1">
    <source>
        <dbReference type="EMBL" id="QPZ89705.1"/>
    </source>
</evidence>
<protein>
    <submittedName>
        <fullName evidence="1">Uncharacterized protein</fullName>
    </submittedName>
</protein>